<dbReference type="GO" id="GO:0003676">
    <property type="term" value="F:nucleic acid binding"/>
    <property type="evidence" value="ECO:0007669"/>
    <property type="project" value="InterPro"/>
</dbReference>
<name>A0A6A6U2V3_9PEZI</name>
<dbReference type="InterPro" id="IPR007201">
    <property type="entry name" value="Mei2-like_Rrm_C"/>
</dbReference>
<proteinExistence type="predicted"/>
<dbReference type="AlphaFoldDB" id="A0A6A6U2V3"/>
<gene>
    <name evidence="2" type="ORF">BT63DRAFT_361484</name>
</gene>
<protein>
    <recommendedName>
        <fullName evidence="1">Mei2-like C-terminal RNA recognition motif domain-containing protein</fullName>
    </recommendedName>
</protein>
<dbReference type="Proteomes" id="UP000799302">
    <property type="component" value="Unassembled WGS sequence"/>
</dbReference>
<feature type="domain" description="Mei2-like C-terminal RNA recognition motif" evidence="1">
    <location>
        <begin position="1"/>
        <end position="97"/>
    </location>
</feature>
<evidence type="ECO:0000313" key="3">
    <source>
        <dbReference type="Proteomes" id="UP000799302"/>
    </source>
</evidence>
<dbReference type="InterPro" id="IPR035979">
    <property type="entry name" value="RBD_domain_sf"/>
</dbReference>
<keyword evidence="3" id="KW-1185">Reference proteome</keyword>
<sequence length="133" mass="15057">RTSIMVRNIPNKMQPWELKRLLDAVIPGRYDFMYLRLDFRNQCNVGYAFINVVESTDLVPLSAFLTGVRWGILGSNKVPKLCFGTIQGLPALTSHFQNSSVMAQWAPLRAHTYYTCLDQPGKVPGREAPFPEP</sequence>
<reference evidence="2" key="1">
    <citation type="journal article" date="2020" name="Stud. Mycol.">
        <title>101 Dothideomycetes genomes: a test case for predicting lifestyles and emergence of pathogens.</title>
        <authorList>
            <person name="Haridas S."/>
            <person name="Albert R."/>
            <person name="Binder M."/>
            <person name="Bloem J."/>
            <person name="Labutti K."/>
            <person name="Salamov A."/>
            <person name="Andreopoulos B."/>
            <person name="Baker S."/>
            <person name="Barry K."/>
            <person name="Bills G."/>
            <person name="Bluhm B."/>
            <person name="Cannon C."/>
            <person name="Castanera R."/>
            <person name="Culley D."/>
            <person name="Daum C."/>
            <person name="Ezra D."/>
            <person name="Gonzalez J."/>
            <person name="Henrissat B."/>
            <person name="Kuo A."/>
            <person name="Liang C."/>
            <person name="Lipzen A."/>
            <person name="Lutzoni F."/>
            <person name="Magnuson J."/>
            <person name="Mondo S."/>
            <person name="Nolan M."/>
            <person name="Ohm R."/>
            <person name="Pangilinan J."/>
            <person name="Park H.-J."/>
            <person name="Ramirez L."/>
            <person name="Alfaro M."/>
            <person name="Sun H."/>
            <person name="Tritt A."/>
            <person name="Yoshinaga Y."/>
            <person name="Zwiers L.-H."/>
            <person name="Turgeon B."/>
            <person name="Goodwin S."/>
            <person name="Spatafora J."/>
            <person name="Crous P."/>
            <person name="Grigoriev I."/>
        </authorList>
    </citation>
    <scope>NUCLEOTIDE SEQUENCE</scope>
    <source>
        <strain evidence="2">CBS 115976</strain>
    </source>
</reference>
<dbReference type="EMBL" id="MU004239">
    <property type="protein sequence ID" value="KAF2666250.1"/>
    <property type="molecule type" value="Genomic_DNA"/>
</dbReference>
<evidence type="ECO:0000313" key="2">
    <source>
        <dbReference type="EMBL" id="KAF2666250.1"/>
    </source>
</evidence>
<feature type="non-terminal residue" evidence="2">
    <location>
        <position position="1"/>
    </location>
</feature>
<dbReference type="OrthoDB" id="417481at2759"/>
<evidence type="ECO:0000259" key="1">
    <source>
        <dbReference type="Pfam" id="PF04059"/>
    </source>
</evidence>
<accession>A0A6A6U2V3</accession>
<dbReference type="Pfam" id="PF04059">
    <property type="entry name" value="RRM_2"/>
    <property type="match status" value="1"/>
</dbReference>
<feature type="non-terminal residue" evidence="2">
    <location>
        <position position="133"/>
    </location>
</feature>
<dbReference type="SUPFAM" id="SSF54928">
    <property type="entry name" value="RNA-binding domain, RBD"/>
    <property type="match status" value="1"/>
</dbReference>
<organism evidence="2 3">
    <name type="scientific">Microthyrium microscopicum</name>
    <dbReference type="NCBI Taxonomy" id="703497"/>
    <lineage>
        <taxon>Eukaryota</taxon>
        <taxon>Fungi</taxon>
        <taxon>Dikarya</taxon>
        <taxon>Ascomycota</taxon>
        <taxon>Pezizomycotina</taxon>
        <taxon>Dothideomycetes</taxon>
        <taxon>Dothideomycetes incertae sedis</taxon>
        <taxon>Microthyriales</taxon>
        <taxon>Microthyriaceae</taxon>
        <taxon>Microthyrium</taxon>
    </lineage>
</organism>